<name>A0ACC0GH97_9ERIC</name>
<gene>
    <name evidence="1" type="ORF">LOK49_LG09G01781</name>
</gene>
<evidence type="ECO:0000313" key="1">
    <source>
        <dbReference type="EMBL" id="KAI7999451.1"/>
    </source>
</evidence>
<organism evidence="1 2">
    <name type="scientific">Camellia lanceoleosa</name>
    <dbReference type="NCBI Taxonomy" id="1840588"/>
    <lineage>
        <taxon>Eukaryota</taxon>
        <taxon>Viridiplantae</taxon>
        <taxon>Streptophyta</taxon>
        <taxon>Embryophyta</taxon>
        <taxon>Tracheophyta</taxon>
        <taxon>Spermatophyta</taxon>
        <taxon>Magnoliopsida</taxon>
        <taxon>eudicotyledons</taxon>
        <taxon>Gunneridae</taxon>
        <taxon>Pentapetalae</taxon>
        <taxon>asterids</taxon>
        <taxon>Ericales</taxon>
        <taxon>Theaceae</taxon>
        <taxon>Camellia</taxon>
    </lineage>
</organism>
<accession>A0ACC0GH97</accession>
<reference evidence="1 2" key="1">
    <citation type="journal article" date="2022" name="Plant J.">
        <title>Chromosome-level genome of Camellia lanceoleosa provides a valuable resource for understanding genome evolution and self-incompatibility.</title>
        <authorList>
            <person name="Gong W."/>
            <person name="Xiao S."/>
            <person name="Wang L."/>
            <person name="Liao Z."/>
            <person name="Chang Y."/>
            <person name="Mo W."/>
            <person name="Hu G."/>
            <person name="Li W."/>
            <person name="Zhao G."/>
            <person name="Zhu H."/>
            <person name="Hu X."/>
            <person name="Ji K."/>
            <person name="Xiang X."/>
            <person name="Song Q."/>
            <person name="Yuan D."/>
            <person name="Jin S."/>
            <person name="Zhang L."/>
        </authorList>
    </citation>
    <scope>NUCLEOTIDE SEQUENCE [LARGE SCALE GENOMIC DNA]</scope>
    <source>
        <strain evidence="1">SQ_2022a</strain>
    </source>
</reference>
<dbReference type="Proteomes" id="UP001060215">
    <property type="component" value="Chromosome 8"/>
</dbReference>
<evidence type="ECO:0000313" key="2">
    <source>
        <dbReference type="Proteomes" id="UP001060215"/>
    </source>
</evidence>
<comment type="caution">
    <text evidence="1">The sequence shown here is derived from an EMBL/GenBank/DDBJ whole genome shotgun (WGS) entry which is preliminary data.</text>
</comment>
<keyword evidence="2" id="KW-1185">Reference proteome</keyword>
<proteinExistence type="predicted"/>
<dbReference type="EMBL" id="CM045765">
    <property type="protein sequence ID" value="KAI7999451.1"/>
    <property type="molecule type" value="Genomic_DNA"/>
</dbReference>
<sequence>MCVFFLSLIIVVASIREIAQTGGTPGTQNNMGLELLMNVFGGLGAGGLNLPNTPDGKNFIAFLCKVFLISLPFSPLLKANMSLFFIVPPEELYATQLSQL</sequence>
<protein>
    <submittedName>
        <fullName evidence="1">Uncharacterized protein</fullName>
    </submittedName>
</protein>